<accession>A0A6G1GCH2</accession>
<reference evidence="14" key="2">
    <citation type="submission" date="2020-04" db="EMBL/GenBank/DDBJ databases">
        <authorList>
            <consortium name="NCBI Genome Project"/>
        </authorList>
    </citation>
    <scope>NUCLEOTIDE SEQUENCE</scope>
    <source>
        <strain evidence="14">CBS 781.70</strain>
    </source>
</reference>
<evidence type="ECO:0000256" key="1">
    <source>
        <dbReference type="ARBA" id="ARBA00004115"/>
    </source>
</evidence>
<comment type="similarity">
    <text evidence="8">Belongs to the IRC22 family.</text>
</comment>
<dbReference type="GeneID" id="54417936"/>
<proteinExistence type="inferred from homology"/>
<reference evidence="14" key="3">
    <citation type="submission" date="2025-04" db="UniProtKB">
        <authorList>
            <consortium name="RefSeq"/>
        </authorList>
    </citation>
    <scope>IDENTIFICATION</scope>
    <source>
        <strain evidence="14">CBS 781.70</strain>
    </source>
</reference>
<keyword evidence="6 10" id="KW-0472">Membrane</keyword>
<dbReference type="Pfam" id="PF03896">
    <property type="entry name" value="TRAP_alpha"/>
    <property type="match status" value="1"/>
</dbReference>
<dbReference type="InterPro" id="IPR005595">
    <property type="entry name" value="TRAP_alpha"/>
</dbReference>
<evidence type="ECO:0000256" key="5">
    <source>
        <dbReference type="ARBA" id="ARBA00022989"/>
    </source>
</evidence>
<dbReference type="EMBL" id="ML975151">
    <property type="protein sequence ID" value="KAF1815549.1"/>
    <property type="molecule type" value="Genomic_DNA"/>
</dbReference>
<dbReference type="GO" id="GO:0005789">
    <property type="term" value="C:endoplasmic reticulum membrane"/>
    <property type="evidence" value="ECO:0007669"/>
    <property type="project" value="UniProtKB-SubCell"/>
</dbReference>
<feature type="signal peptide" evidence="11">
    <location>
        <begin position="1"/>
        <end position="21"/>
    </location>
</feature>
<keyword evidence="13" id="KW-1185">Reference proteome</keyword>
<evidence type="ECO:0000256" key="4">
    <source>
        <dbReference type="ARBA" id="ARBA00022824"/>
    </source>
</evidence>
<dbReference type="Proteomes" id="UP000504638">
    <property type="component" value="Unplaced"/>
</dbReference>
<dbReference type="RefSeq" id="XP_033537180.1">
    <property type="nucleotide sequence ID" value="XM_033677366.1"/>
</dbReference>
<evidence type="ECO:0000256" key="10">
    <source>
        <dbReference type="SAM" id="Phobius"/>
    </source>
</evidence>
<comment type="function">
    <text evidence="7">Is probably involved in a pathway contributing to genomic integrity.</text>
</comment>
<evidence type="ECO:0000256" key="6">
    <source>
        <dbReference type="ARBA" id="ARBA00023136"/>
    </source>
</evidence>
<reference evidence="12 14" key="1">
    <citation type="submission" date="2020-01" db="EMBL/GenBank/DDBJ databases">
        <authorList>
            <consortium name="DOE Joint Genome Institute"/>
            <person name="Haridas S."/>
            <person name="Albert R."/>
            <person name="Binder M."/>
            <person name="Bloem J."/>
            <person name="Labutti K."/>
            <person name="Salamov A."/>
            <person name="Andreopoulos B."/>
            <person name="Baker S.E."/>
            <person name="Barry K."/>
            <person name="Bills G."/>
            <person name="Bluhm B.H."/>
            <person name="Cannon C."/>
            <person name="Castanera R."/>
            <person name="Culley D.E."/>
            <person name="Daum C."/>
            <person name="Ezra D."/>
            <person name="Gonzalez J.B."/>
            <person name="Henrissat B."/>
            <person name="Kuo A."/>
            <person name="Liang C."/>
            <person name="Lipzen A."/>
            <person name="Lutzoni F."/>
            <person name="Magnuson J."/>
            <person name="Mondo S."/>
            <person name="Nolan M."/>
            <person name="Ohm R."/>
            <person name="Pangilinan J."/>
            <person name="Park H.-J."/>
            <person name="Ramirez L."/>
            <person name="Alfaro M."/>
            <person name="Sun H."/>
            <person name="Tritt A."/>
            <person name="Yoshinaga Y."/>
            <person name="Zwiers L.-H."/>
            <person name="Turgeon B.G."/>
            <person name="Goodwin S.B."/>
            <person name="Spatafora J.W."/>
            <person name="Crous P.W."/>
            <person name="Grigoriev I.V."/>
        </authorList>
    </citation>
    <scope>NUCLEOTIDE SEQUENCE</scope>
    <source>
        <strain evidence="12 14">CBS 781.70</strain>
    </source>
</reference>
<evidence type="ECO:0000256" key="8">
    <source>
        <dbReference type="ARBA" id="ARBA00038311"/>
    </source>
</evidence>
<feature type="chain" id="PRO_5044632001" evidence="11">
    <location>
        <begin position="22"/>
        <end position="256"/>
    </location>
</feature>
<evidence type="ECO:0000313" key="13">
    <source>
        <dbReference type="Proteomes" id="UP000504638"/>
    </source>
</evidence>
<evidence type="ECO:0000313" key="14">
    <source>
        <dbReference type="RefSeq" id="XP_033537180.1"/>
    </source>
</evidence>
<keyword evidence="4" id="KW-0256">Endoplasmic reticulum</keyword>
<keyword evidence="2 10" id="KW-0812">Transmembrane</keyword>
<feature type="region of interest" description="Disordered" evidence="9">
    <location>
        <begin position="206"/>
        <end position="256"/>
    </location>
</feature>
<evidence type="ECO:0000313" key="12">
    <source>
        <dbReference type="EMBL" id="KAF1815549.1"/>
    </source>
</evidence>
<dbReference type="PANTHER" id="PTHR12924:SF0">
    <property type="entry name" value="TRANSLOCON-ASSOCIATED PROTEIN SUBUNIT ALPHA"/>
    <property type="match status" value="1"/>
</dbReference>
<keyword evidence="5 10" id="KW-1133">Transmembrane helix</keyword>
<comment type="subcellular location">
    <subcellularLocation>
        <location evidence="1">Endoplasmic reticulum membrane</location>
        <topology evidence="1">Single-pass type I membrane protein</topology>
    </subcellularLocation>
</comment>
<dbReference type="OrthoDB" id="1926781at2759"/>
<evidence type="ECO:0000256" key="7">
    <source>
        <dbReference type="ARBA" id="ARBA00037565"/>
    </source>
</evidence>
<keyword evidence="3 11" id="KW-0732">Signal</keyword>
<evidence type="ECO:0000256" key="2">
    <source>
        <dbReference type="ARBA" id="ARBA00022692"/>
    </source>
</evidence>
<evidence type="ECO:0000256" key="9">
    <source>
        <dbReference type="SAM" id="MobiDB-lite"/>
    </source>
</evidence>
<sequence>MRFLSSAVLGFLATQFSQVLAADPASEIPILNAADEIVSGGSEKRAIAVTATASFPESEVFGIKLVNGHPTTAVVTFNNAEDFPANVLAIGGTLAQASSDQIVRNLTFTQYGVEVPAGETVDLTYAFATEMHPQELQLALSAIVTDNEAGFYTLSIFNGTVSVVEAPISLLDPQILFLYVFLSGVFVATCAFIYNTWVAPLFPKKSAPKSRKPETPRPVATTTGAQGYDESWIPAHHVNRPEAKRSKSSGTKKSKA</sequence>
<protein>
    <submittedName>
        <fullName evidence="12 14">Uncharacterized protein</fullName>
    </submittedName>
</protein>
<evidence type="ECO:0000256" key="3">
    <source>
        <dbReference type="ARBA" id="ARBA00022729"/>
    </source>
</evidence>
<feature type="compositionally biased region" description="Basic residues" evidence="9">
    <location>
        <begin position="246"/>
        <end position="256"/>
    </location>
</feature>
<evidence type="ECO:0000256" key="11">
    <source>
        <dbReference type="SAM" id="SignalP"/>
    </source>
</evidence>
<organism evidence="12">
    <name type="scientific">Eremomyces bilateralis CBS 781.70</name>
    <dbReference type="NCBI Taxonomy" id="1392243"/>
    <lineage>
        <taxon>Eukaryota</taxon>
        <taxon>Fungi</taxon>
        <taxon>Dikarya</taxon>
        <taxon>Ascomycota</taxon>
        <taxon>Pezizomycotina</taxon>
        <taxon>Dothideomycetes</taxon>
        <taxon>Dothideomycetes incertae sedis</taxon>
        <taxon>Eremomycetales</taxon>
        <taxon>Eremomycetaceae</taxon>
        <taxon>Eremomyces</taxon>
    </lineage>
</organism>
<feature type="transmembrane region" description="Helical" evidence="10">
    <location>
        <begin position="176"/>
        <end position="202"/>
    </location>
</feature>
<name>A0A6G1GCH2_9PEZI</name>
<dbReference type="PANTHER" id="PTHR12924">
    <property type="entry name" value="TRANSLOCON-ASSOCIATED PROTEIN, ALPHA SUBUNIT"/>
    <property type="match status" value="1"/>
</dbReference>
<gene>
    <name evidence="12 14" type="ORF">P152DRAFT_429641</name>
</gene>
<dbReference type="AlphaFoldDB" id="A0A6G1GCH2"/>